<evidence type="ECO:0000256" key="3">
    <source>
        <dbReference type="ARBA" id="ARBA00022692"/>
    </source>
</evidence>
<evidence type="ECO:0000256" key="1">
    <source>
        <dbReference type="ARBA" id="ARBA00004127"/>
    </source>
</evidence>
<evidence type="ECO:0000256" key="7">
    <source>
        <dbReference type="SAM" id="Phobius"/>
    </source>
</evidence>
<comment type="subcellular location">
    <subcellularLocation>
        <location evidence="1">Endomembrane system</location>
        <topology evidence="1">Multi-pass membrane protein</topology>
    </subcellularLocation>
    <subcellularLocation>
        <location evidence="6">Membrane</location>
        <topology evidence="6">Multi-pass membrane protein</topology>
    </subcellularLocation>
</comment>
<feature type="transmembrane region" description="Helical" evidence="7">
    <location>
        <begin position="169"/>
        <end position="191"/>
    </location>
</feature>
<evidence type="ECO:0000313" key="9">
    <source>
        <dbReference type="EMBL" id="GHO44391.1"/>
    </source>
</evidence>
<feature type="domain" description="NADH:quinone oxidoreductase/Mrp antiporter transmembrane" evidence="8">
    <location>
        <begin position="133"/>
        <end position="434"/>
    </location>
</feature>
<protein>
    <submittedName>
        <fullName evidence="9">NADH-quinone oxidoreductase subunit M</fullName>
    </submittedName>
</protein>
<gene>
    <name evidence="9" type="ORF">KSX_25540</name>
</gene>
<feature type="transmembrane region" description="Helical" evidence="7">
    <location>
        <begin position="432"/>
        <end position="451"/>
    </location>
</feature>
<dbReference type="EMBL" id="BNJF01000001">
    <property type="protein sequence ID" value="GHO44391.1"/>
    <property type="molecule type" value="Genomic_DNA"/>
</dbReference>
<dbReference type="GO" id="GO:0042773">
    <property type="term" value="P:ATP synthesis coupled electron transport"/>
    <property type="evidence" value="ECO:0007669"/>
    <property type="project" value="InterPro"/>
</dbReference>
<dbReference type="GO" id="GO:0048039">
    <property type="term" value="F:ubiquinone binding"/>
    <property type="evidence" value="ECO:0007669"/>
    <property type="project" value="TreeGrafter"/>
</dbReference>
<keyword evidence="4 7" id="KW-1133">Transmembrane helix</keyword>
<keyword evidence="5 7" id="KW-0472">Membrane</keyword>
<keyword evidence="3 6" id="KW-0812">Transmembrane</keyword>
<proteinExistence type="inferred from homology"/>
<comment type="similarity">
    <text evidence="2">Belongs to the complex I subunit 4 family.</text>
</comment>
<dbReference type="GO" id="GO:0003954">
    <property type="term" value="F:NADH dehydrogenase activity"/>
    <property type="evidence" value="ECO:0007669"/>
    <property type="project" value="TreeGrafter"/>
</dbReference>
<dbReference type="PANTHER" id="PTHR43507:SF1">
    <property type="entry name" value="NADH-UBIQUINONE OXIDOREDUCTASE CHAIN 4"/>
    <property type="match status" value="1"/>
</dbReference>
<dbReference type="RefSeq" id="WP_220193789.1">
    <property type="nucleotide sequence ID" value="NZ_BNJF01000001.1"/>
</dbReference>
<feature type="transmembrane region" description="Helical" evidence="7">
    <location>
        <begin position="394"/>
        <end position="412"/>
    </location>
</feature>
<evidence type="ECO:0000313" key="10">
    <source>
        <dbReference type="Proteomes" id="UP000612362"/>
    </source>
</evidence>
<dbReference type="PANTHER" id="PTHR43507">
    <property type="entry name" value="NADH-UBIQUINONE OXIDOREDUCTASE CHAIN 4"/>
    <property type="match status" value="1"/>
</dbReference>
<evidence type="ECO:0000256" key="4">
    <source>
        <dbReference type="ARBA" id="ARBA00022989"/>
    </source>
</evidence>
<sequence>MQSYILSILIFLPLLGGAVTLCLPKESRKTIRAVSLAFAGANLLLALILALLYTQASIGAFSQSNFQEHIVWIPSIGINYTLDVDGISLLLVVLTSLLSMVCMAASYRQEKKFKNYMAFLLLLQSGILGVFLSANLFLFYIFWELMLIPAYFLVGAWGGERRIAAAFKFVLYTSVGSLLMLAGIIAVGYFYSLTAGSGCGVTLDIGTLTGGLTDASGSVTTCAARFDSTTQFWLLLAFAAAFAVKIPFVPFHSWLPDTYSEAPAPVTAILAGAMSKTGAYGFLRICIPLFPQAIHTLAPFFSILAVIGILYCAVLALVQSDLKRLLGYSSISHLGIVMLGMFAFNTQGVEGSVLQMVNHGITTAALFLIAGYVEERAGTRNIADFGGIAKRVPVLATVMLIAALSSLGLPGLNSFAGEFLSLLGAFRNNVTLGTLGTLVVVPAAWYMLRFFQGVMTGPSPTLGLVAQAERRGALLDIRMGEFLALLPLLALIFYIGFQPEPLTFLLHQPVLNTMQNLGNAFIK</sequence>
<dbReference type="GO" id="GO:0008137">
    <property type="term" value="F:NADH dehydrogenase (ubiquinone) activity"/>
    <property type="evidence" value="ECO:0007669"/>
    <property type="project" value="InterPro"/>
</dbReference>
<dbReference type="InterPro" id="IPR010227">
    <property type="entry name" value="NADH_Q_OxRdtase_chainM/4"/>
</dbReference>
<evidence type="ECO:0000256" key="6">
    <source>
        <dbReference type="RuleBase" id="RU000320"/>
    </source>
</evidence>
<evidence type="ECO:0000256" key="5">
    <source>
        <dbReference type="ARBA" id="ARBA00023136"/>
    </source>
</evidence>
<reference evidence="9" key="1">
    <citation type="submission" date="2020-10" db="EMBL/GenBank/DDBJ databases">
        <title>Taxonomic study of unclassified bacteria belonging to the class Ktedonobacteria.</title>
        <authorList>
            <person name="Yabe S."/>
            <person name="Wang C.M."/>
            <person name="Zheng Y."/>
            <person name="Sakai Y."/>
            <person name="Cavaletti L."/>
            <person name="Monciardini P."/>
            <person name="Donadio S."/>
        </authorList>
    </citation>
    <scope>NUCLEOTIDE SEQUENCE</scope>
    <source>
        <strain evidence="9">SOSP1-1</strain>
    </source>
</reference>
<feature type="transmembrane region" description="Helical" evidence="7">
    <location>
        <begin position="296"/>
        <end position="318"/>
    </location>
</feature>
<feature type="transmembrane region" description="Helical" evidence="7">
    <location>
        <begin position="356"/>
        <end position="373"/>
    </location>
</feature>
<dbReference type="GO" id="GO:0012505">
    <property type="term" value="C:endomembrane system"/>
    <property type="evidence" value="ECO:0007669"/>
    <property type="project" value="UniProtKB-SubCell"/>
</dbReference>
<dbReference type="Pfam" id="PF00361">
    <property type="entry name" value="Proton_antipo_M"/>
    <property type="match status" value="1"/>
</dbReference>
<accession>A0A8J3HW96</accession>
<dbReference type="AlphaFoldDB" id="A0A8J3HW96"/>
<feature type="transmembrane region" description="Helical" evidence="7">
    <location>
        <begin position="87"/>
        <end position="107"/>
    </location>
</feature>
<name>A0A8J3HW96_9CHLR</name>
<dbReference type="InterPro" id="IPR001750">
    <property type="entry name" value="ND/Mrp_TM"/>
</dbReference>
<dbReference type="InterPro" id="IPR003918">
    <property type="entry name" value="NADH_UbQ_OxRdtase"/>
</dbReference>
<feature type="transmembrane region" description="Helical" evidence="7">
    <location>
        <begin position="325"/>
        <end position="344"/>
    </location>
</feature>
<dbReference type="PRINTS" id="PR01437">
    <property type="entry name" value="NUOXDRDTASE4"/>
</dbReference>
<feature type="transmembrane region" description="Helical" evidence="7">
    <location>
        <begin position="36"/>
        <end position="56"/>
    </location>
</feature>
<dbReference type="GO" id="GO:0016020">
    <property type="term" value="C:membrane"/>
    <property type="evidence" value="ECO:0007669"/>
    <property type="project" value="UniProtKB-SubCell"/>
</dbReference>
<feature type="transmembrane region" description="Helical" evidence="7">
    <location>
        <begin position="116"/>
        <end position="134"/>
    </location>
</feature>
<feature type="transmembrane region" description="Helical" evidence="7">
    <location>
        <begin position="479"/>
        <end position="497"/>
    </location>
</feature>
<organism evidence="9 10">
    <name type="scientific">Ktedonospora formicarum</name>
    <dbReference type="NCBI Taxonomy" id="2778364"/>
    <lineage>
        <taxon>Bacteria</taxon>
        <taxon>Bacillati</taxon>
        <taxon>Chloroflexota</taxon>
        <taxon>Ktedonobacteria</taxon>
        <taxon>Ktedonobacterales</taxon>
        <taxon>Ktedonobacteraceae</taxon>
        <taxon>Ktedonospora</taxon>
    </lineage>
</organism>
<comment type="caution">
    <text evidence="9">The sequence shown here is derived from an EMBL/GenBank/DDBJ whole genome shotgun (WGS) entry which is preliminary data.</text>
</comment>
<dbReference type="NCBIfam" id="TIGR01972">
    <property type="entry name" value="NDH_I_M"/>
    <property type="match status" value="1"/>
</dbReference>
<evidence type="ECO:0000256" key="2">
    <source>
        <dbReference type="ARBA" id="ARBA00009025"/>
    </source>
</evidence>
<dbReference type="Proteomes" id="UP000612362">
    <property type="component" value="Unassembled WGS sequence"/>
</dbReference>
<feature type="transmembrane region" description="Helical" evidence="7">
    <location>
        <begin position="232"/>
        <end position="255"/>
    </location>
</feature>
<keyword evidence="10" id="KW-1185">Reference proteome</keyword>
<feature type="transmembrane region" description="Helical" evidence="7">
    <location>
        <begin position="6"/>
        <end position="24"/>
    </location>
</feature>
<dbReference type="GO" id="GO:0015990">
    <property type="term" value="P:electron transport coupled proton transport"/>
    <property type="evidence" value="ECO:0007669"/>
    <property type="project" value="TreeGrafter"/>
</dbReference>
<evidence type="ECO:0000259" key="8">
    <source>
        <dbReference type="Pfam" id="PF00361"/>
    </source>
</evidence>